<dbReference type="InterPro" id="IPR025510">
    <property type="entry name" value="DUF4397"/>
</dbReference>
<evidence type="ECO:0000313" key="5">
    <source>
        <dbReference type="Proteomes" id="UP001186452"/>
    </source>
</evidence>
<name>A0ABU3ZIP1_9GAMM</name>
<organism evidence="4 5">
    <name type="scientific">Photobacterium rosenbergii</name>
    <dbReference type="NCBI Taxonomy" id="294936"/>
    <lineage>
        <taxon>Bacteria</taxon>
        <taxon>Pseudomonadati</taxon>
        <taxon>Pseudomonadota</taxon>
        <taxon>Gammaproteobacteria</taxon>
        <taxon>Vibrionales</taxon>
        <taxon>Vibrionaceae</taxon>
        <taxon>Photobacterium</taxon>
    </lineage>
</organism>
<feature type="compositionally biased region" description="Low complexity" evidence="1">
    <location>
        <begin position="445"/>
        <end position="458"/>
    </location>
</feature>
<sequence length="469" mass="48302">MKAKSLTLAIISALALAGCPLTDDDDDNTKTTSKLRVTHASSDAPLVAINLNGETVEGLEMVDYQVASGLLTIDSGTYEVAVEALLTGEDTLEVINENLDFAPDMQYDVFALGQTANIAPVVLSREDVAPEGGDVRLDVLHAHPDVPPVDIYLTTDEEITDAAPAVSGLGFAIDSDILPVTIDSGTYRIRVTVAGSKDVAFDSGELDLAGGSDLMVTAVPNVDGGAVSPVNLLVADGEGVAVLRNTGEKATVRVVHAVGDAPAVDVLASDAPVDGLTGIEFKEFRSLDVDAGSYDLKVAASSDNSLVVIDAPGVEFAAGSETSIYAMGTLGDVTNETIEPVVIEEDLRSVATYAKVRVVHANTVAGTVDVHAATDGMFSESTVVLEGVEFTQSAVLNVPAGTYMLAVTATGDLNPLITGEATVEDGGVYTVVALEDLTLGINVDSDNSADAGDAGDVAMETEPEAETES</sequence>
<dbReference type="Pfam" id="PF14344">
    <property type="entry name" value="DUF4397"/>
    <property type="match status" value="2"/>
</dbReference>
<feature type="domain" description="DUF4397" evidence="3">
    <location>
        <begin position="250"/>
        <end position="370"/>
    </location>
</feature>
<evidence type="ECO:0000256" key="1">
    <source>
        <dbReference type="SAM" id="MobiDB-lite"/>
    </source>
</evidence>
<evidence type="ECO:0000256" key="2">
    <source>
        <dbReference type="SAM" id="SignalP"/>
    </source>
</evidence>
<dbReference type="PROSITE" id="PS51257">
    <property type="entry name" value="PROKAR_LIPOPROTEIN"/>
    <property type="match status" value="1"/>
</dbReference>
<comment type="caution">
    <text evidence="4">The sequence shown here is derived from an EMBL/GenBank/DDBJ whole genome shotgun (WGS) entry which is preliminary data.</text>
</comment>
<feature type="domain" description="DUF4397" evidence="3">
    <location>
        <begin position="33"/>
        <end position="152"/>
    </location>
</feature>
<reference evidence="4 5" key="1">
    <citation type="submission" date="2023-10" db="EMBL/GenBank/DDBJ databases">
        <title>Marine bacteria isolated from horseshoe crab.</title>
        <authorList>
            <person name="Cheng T.H."/>
        </authorList>
    </citation>
    <scope>NUCLEOTIDE SEQUENCE [LARGE SCALE GENOMIC DNA]</scope>
    <source>
        <strain evidence="4 5">HSC6</strain>
    </source>
</reference>
<dbReference type="Proteomes" id="UP001186452">
    <property type="component" value="Unassembled WGS sequence"/>
</dbReference>
<dbReference type="EMBL" id="JAWJZI010000004">
    <property type="protein sequence ID" value="MDV5169824.1"/>
    <property type="molecule type" value="Genomic_DNA"/>
</dbReference>
<protein>
    <submittedName>
        <fullName evidence="4">DUF4397 domain-containing protein</fullName>
    </submittedName>
</protein>
<evidence type="ECO:0000313" key="4">
    <source>
        <dbReference type="EMBL" id="MDV5169824.1"/>
    </source>
</evidence>
<accession>A0ABU3ZIP1</accession>
<keyword evidence="2" id="KW-0732">Signal</keyword>
<feature type="signal peptide" evidence="2">
    <location>
        <begin position="1"/>
        <end position="17"/>
    </location>
</feature>
<feature type="compositionally biased region" description="Acidic residues" evidence="1">
    <location>
        <begin position="459"/>
        <end position="469"/>
    </location>
</feature>
<keyword evidence="5" id="KW-1185">Reference proteome</keyword>
<proteinExistence type="predicted"/>
<gene>
    <name evidence="4" type="ORF">R2X38_12550</name>
</gene>
<dbReference type="RefSeq" id="WP_317522583.1">
    <property type="nucleotide sequence ID" value="NZ_JAWJZI010000004.1"/>
</dbReference>
<feature type="region of interest" description="Disordered" evidence="1">
    <location>
        <begin position="445"/>
        <end position="469"/>
    </location>
</feature>
<evidence type="ECO:0000259" key="3">
    <source>
        <dbReference type="Pfam" id="PF14344"/>
    </source>
</evidence>
<feature type="chain" id="PRO_5047494767" evidence="2">
    <location>
        <begin position="18"/>
        <end position="469"/>
    </location>
</feature>